<evidence type="ECO:0000256" key="4">
    <source>
        <dbReference type="ARBA" id="ARBA00022723"/>
    </source>
</evidence>
<dbReference type="FunFam" id="3.40.50.1450:FF:000002">
    <property type="entry name" value="Hydrogenase 1 maturation protease"/>
    <property type="match status" value="1"/>
</dbReference>
<keyword evidence="2 7" id="KW-0533">Nickel</keyword>
<dbReference type="KEGG" id="tin:Tint_3078"/>
<dbReference type="PRINTS" id="PR00446">
    <property type="entry name" value="HYDRGNUPTAKE"/>
</dbReference>
<comment type="similarity">
    <text evidence="1">Belongs to the peptidase A31 family.</text>
</comment>
<gene>
    <name evidence="9" type="ordered locus">Tint_3078</name>
</gene>
<dbReference type="eggNOG" id="COG0680">
    <property type="taxonomic scope" value="Bacteria"/>
</dbReference>
<organism evidence="9">
    <name type="scientific">Thiomonas intermedia (strain K12)</name>
    <name type="common">Thiobacillus intermedius</name>
    <dbReference type="NCBI Taxonomy" id="75379"/>
    <lineage>
        <taxon>Bacteria</taxon>
        <taxon>Pseudomonadati</taxon>
        <taxon>Pseudomonadota</taxon>
        <taxon>Betaproteobacteria</taxon>
        <taxon>Burkholderiales</taxon>
        <taxon>Thiomonas</taxon>
    </lineage>
</organism>
<evidence type="ECO:0000256" key="5">
    <source>
        <dbReference type="ARBA" id="ARBA00022750"/>
    </source>
</evidence>
<keyword evidence="6" id="KW-0378">Hydrolase</keyword>
<dbReference type="GO" id="GO:0008047">
    <property type="term" value="F:enzyme activator activity"/>
    <property type="evidence" value="ECO:0007669"/>
    <property type="project" value="InterPro"/>
</dbReference>
<dbReference type="HOGENOM" id="CLU_099037_0_1_4"/>
<dbReference type="EMBL" id="CP002021">
    <property type="protein sequence ID" value="ADG32407.1"/>
    <property type="molecule type" value="Genomic_DNA"/>
</dbReference>
<feature type="region of interest" description="Disordered" evidence="8">
    <location>
        <begin position="168"/>
        <end position="216"/>
    </location>
</feature>
<evidence type="ECO:0000256" key="7">
    <source>
        <dbReference type="PIRSR" id="PIRSR604419-1"/>
    </source>
</evidence>
<dbReference type="PANTHER" id="PTHR30302">
    <property type="entry name" value="HYDROGENASE 1 MATURATION PROTEASE"/>
    <property type="match status" value="1"/>
</dbReference>
<name>D5WZX9_THIK1</name>
<dbReference type="AlphaFoldDB" id="D5WZX9"/>
<evidence type="ECO:0000256" key="8">
    <source>
        <dbReference type="SAM" id="MobiDB-lite"/>
    </source>
</evidence>
<dbReference type="Pfam" id="PF01750">
    <property type="entry name" value="HycI"/>
    <property type="match status" value="1"/>
</dbReference>
<keyword evidence="3" id="KW-0645">Protease</keyword>
<reference evidence="9" key="1">
    <citation type="submission" date="2010-04" db="EMBL/GenBank/DDBJ databases">
        <title>Complete sequence of Thiomonas intermedia K12.</title>
        <authorList>
            <consortium name="US DOE Joint Genome Institute"/>
            <person name="Lucas S."/>
            <person name="Copeland A."/>
            <person name="Lapidus A."/>
            <person name="Cheng J.-F."/>
            <person name="Bruce D."/>
            <person name="Goodwin L."/>
            <person name="Pitluck S."/>
            <person name="Davenport K."/>
            <person name="Detter J.C."/>
            <person name="Han C."/>
            <person name="Tapia R."/>
            <person name="Land M."/>
            <person name="Hauser L."/>
            <person name="Kyrpides N."/>
            <person name="Ovchinnikova G."/>
            <person name="Kerfeld C.A."/>
            <person name="Cannon G.C."/>
            <person name="Heinhorst S."/>
            <person name="Woyke T."/>
        </authorList>
    </citation>
    <scope>NUCLEOTIDE SEQUENCE [LARGE SCALE GENOMIC DNA]</scope>
    <source>
        <strain evidence="9">K12</strain>
    </source>
</reference>
<sequence>MLDDPPSVLILGIGNLLWADEGFGTRTVEALHRSHTFADNVRLMDGGTLGFYLIQHVQQADVLLVFDAVDYGLEPGTLHCVVGADVPRFMGAKKMSLHQTGFQEVLMTAELLGGMPRHLALVGVQPHTLEDFGGSLTPPVRAQIEPAIAAGLQWLEGLGVTATRRDIPLGDDERLSPPALELTPYERGRPAPEAASRQGDPRVLADPAVRFDPKPLPDAWQRLSVDVDNRRPL</sequence>
<evidence type="ECO:0000256" key="1">
    <source>
        <dbReference type="ARBA" id="ARBA00006814"/>
    </source>
</evidence>
<feature type="binding site" evidence="7">
    <location>
        <position position="98"/>
    </location>
    <ligand>
        <name>Ni(2+)</name>
        <dbReference type="ChEBI" id="CHEBI:49786"/>
    </ligand>
</feature>
<evidence type="ECO:0000313" key="9">
    <source>
        <dbReference type="EMBL" id="ADG32407.1"/>
    </source>
</evidence>
<proteinExistence type="inferred from homology"/>
<dbReference type="GO" id="GO:0046872">
    <property type="term" value="F:metal ion binding"/>
    <property type="evidence" value="ECO:0007669"/>
    <property type="project" value="UniProtKB-KW"/>
</dbReference>
<dbReference type="Gene3D" id="3.40.50.1450">
    <property type="entry name" value="HybD-like"/>
    <property type="match status" value="1"/>
</dbReference>
<dbReference type="GO" id="GO:0016485">
    <property type="term" value="P:protein processing"/>
    <property type="evidence" value="ECO:0007669"/>
    <property type="project" value="InterPro"/>
</dbReference>
<protein>
    <submittedName>
        <fullName evidence="9">Hydrogenase expression/formation protein</fullName>
    </submittedName>
</protein>
<dbReference type="InterPro" id="IPR004419">
    <property type="entry name" value="Pept_A31_hyd_express"/>
</dbReference>
<evidence type="ECO:0000256" key="6">
    <source>
        <dbReference type="ARBA" id="ARBA00022801"/>
    </source>
</evidence>
<dbReference type="InterPro" id="IPR023430">
    <property type="entry name" value="Pept_HybD-like_dom_sf"/>
</dbReference>
<dbReference type="STRING" id="75379.Tint_3078"/>
<accession>D5WZX9</accession>
<dbReference type="NCBIfam" id="TIGR00140">
    <property type="entry name" value="hupD"/>
    <property type="match status" value="1"/>
</dbReference>
<dbReference type="GO" id="GO:0004190">
    <property type="term" value="F:aspartic-type endopeptidase activity"/>
    <property type="evidence" value="ECO:0007669"/>
    <property type="project" value="UniProtKB-KW"/>
</dbReference>
<dbReference type="BioCyc" id="TINT75379:TINT_RS15415-MONOMER"/>
<evidence type="ECO:0000256" key="2">
    <source>
        <dbReference type="ARBA" id="ARBA00022596"/>
    </source>
</evidence>
<feature type="binding site" evidence="7">
    <location>
        <position position="67"/>
    </location>
    <ligand>
        <name>Ni(2+)</name>
        <dbReference type="ChEBI" id="CHEBI:49786"/>
    </ligand>
</feature>
<dbReference type="CDD" id="cd06062">
    <property type="entry name" value="H2MP_MemB-H2up"/>
    <property type="match status" value="1"/>
</dbReference>
<dbReference type="SUPFAM" id="SSF53163">
    <property type="entry name" value="HybD-like"/>
    <property type="match status" value="1"/>
</dbReference>
<dbReference type="MEROPS" id="A31.002"/>
<dbReference type="PANTHER" id="PTHR30302:SF1">
    <property type="entry name" value="HYDROGENASE 2 MATURATION PROTEASE"/>
    <property type="match status" value="1"/>
</dbReference>
<keyword evidence="5" id="KW-0064">Aspartyl protease</keyword>
<feature type="binding site" evidence="7">
    <location>
        <position position="21"/>
    </location>
    <ligand>
        <name>Ni(2+)</name>
        <dbReference type="ChEBI" id="CHEBI:49786"/>
    </ligand>
</feature>
<dbReference type="InterPro" id="IPR000671">
    <property type="entry name" value="Peptidase_A31"/>
</dbReference>
<evidence type="ECO:0000256" key="3">
    <source>
        <dbReference type="ARBA" id="ARBA00022670"/>
    </source>
</evidence>
<dbReference type="NCBIfam" id="TIGR00072">
    <property type="entry name" value="hydrog_prot"/>
    <property type="match status" value="1"/>
</dbReference>
<keyword evidence="4 7" id="KW-0479">Metal-binding</keyword>